<protein>
    <submittedName>
        <fullName evidence="2">Uncharacterized protein</fullName>
    </submittedName>
</protein>
<evidence type="ECO:0000313" key="2">
    <source>
        <dbReference type="EMBL" id="MBB3153175.1"/>
    </source>
</evidence>
<keyword evidence="1" id="KW-0472">Membrane</keyword>
<evidence type="ECO:0000313" key="3">
    <source>
        <dbReference type="Proteomes" id="UP000518605"/>
    </source>
</evidence>
<comment type="caution">
    <text evidence="2">The sequence shown here is derived from an EMBL/GenBank/DDBJ whole genome shotgun (WGS) entry which is preliminary data.</text>
</comment>
<dbReference type="AlphaFoldDB" id="A0A7W5GAX2"/>
<sequence length="97" mass="11670">MYFTRKFSFWFSMLSFVICVHDMWTSYHAPLTLFMGVSILYPFKHWMLDFDGLNHAVQSATIDTKIKAYILHVLTFFFVGLLFDRTIKAFKRKWSLR</sequence>
<feature type="transmembrane region" description="Helical" evidence="1">
    <location>
        <begin position="7"/>
        <end position="27"/>
    </location>
</feature>
<dbReference type="EMBL" id="JACHXW010000009">
    <property type="protein sequence ID" value="MBB3153175.1"/>
    <property type="molecule type" value="Genomic_DNA"/>
</dbReference>
<accession>A0A7W5GAX2</accession>
<dbReference type="Proteomes" id="UP000518605">
    <property type="component" value="Unassembled WGS sequence"/>
</dbReference>
<gene>
    <name evidence="2" type="ORF">FHS16_003237</name>
</gene>
<keyword evidence="1" id="KW-1133">Transmembrane helix</keyword>
<reference evidence="2 3" key="1">
    <citation type="submission" date="2020-08" db="EMBL/GenBank/DDBJ databases">
        <title>Genomic Encyclopedia of Type Strains, Phase III (KMG-III): the genomes of soil and plant-associated and newly described type strains.</title>
        <authorList>
            <person name="Whitman W."/>
        </authorList>
    </citation>
    <scope>NUCLEOTIDE SEQUENCE [LARGE SCALE GENOMIC DNA]</scope>
    <source>
        <strain evidence="2 3">CECT 8234</strain>
    </source>
</reference>
<organism evidence="2 3">
    <name type="scientific">Paenibacillus endophyticus</name>
    <dbReference type="NCBI Taxonomy" id="1294268"/>
    <lineage>
        <taxon>Bacteria</taxon>
        <taxon>Bacillati</taxon>
        <taxon>Bacillota</taxon>
        <taxon>Bacilli</taxon>
        <taxon>Bacillales</taxon>
        <taxon>Paenibacillaceae</taxon>
        <taxon>Paenibacillus</taxon>
    </lineage>
</organism>
<keyword evidence="1" id="KW-0812">Transmembrane</keyword>
<feature type="transmembrane region" description="Helical" evidence="1">
    <location>
        <begin position="69"/>
        <end position="87"/>
    </location>
</feature>
<keyword evidence="3" id="KW-1185">Reference proteome</keyword>
<evidence type="ECO:0000256" key="1">
    <source>
        <dbReference type="SAM" id="Phobius"/>
    </source>
</evidence>
<proteinExistence type="predicted"/>
<name>A0A7W5GAX2_9BACL</name>